<dbReference type="Proteomes" id="UP001140973">
    <property type="component" value="Unassembled WGS sequence"/>
</dbReference>
<feature type="signal peptide" evidence="1">
    <location>
        <begin position="1"/>
        <end position="20"/>
    </location>
</feature>
<keyword evidence="1" id="KW-0732">Signal</keyword>
<dbReference type="InterPro" id="IPR010794">
    <property type="entry name" value="MalM"/>
</dbReference>
<feature type="chain" id="PRO_5040986527" evidence="1">
    <location>
        <begin position="21"/>
        <end position="285"/>
    </location>
</feature>
<protein>
    <submittedName>
        <fullName evidence="2">MalM family protein</fullName>
    </submittedName>
</protein>
<accession>A0A9X4FKL5</accession>
<gene>
    <name evidence="2" type="ORF">L9W73_09585</name>
</gene>
<name>A0A9X4FKL5_9VIBR</name>
<evidence type="ECO:0000256" key="1">
    <source>
        <dbReference type="SAM" id="SignalP"/>
    </source>
</evidence>
<organism evidence="2 3">
    <name type="scientific">Vibrio aestuarianus</name>
    <dbReference type="NCBI Taxonomy" id="28171"/>
    <lineage>
        <taxon>Bacteria</taxon>
        <taxon>Pseudomonadati</taxon>
        <taxon>Pseudomonadota</taxon>
        <taxon>Gammaproteobacteria</taxon>
        <taxon>Vibrionales</taxon>
        <taxon>Vibrionaceae</taxon>
        <taxon>Vibrio</taxon>
    </lineage>
</organism>
<reference evidence="2" key="1">
    <citation type="submission" date="2022-02" db="EMBL/GenBank/DDBJ databases">
        <title>Emergence and expansion in Europe of a Vibrio aestuarianus clonal complex pathogenic for oysters.</title>
        <authorList>
            <person name="Mesnil A."/>
            <person name="Travers M.-A."/>
        </authorList>
    </citation>
    <scope>NUCLEOTIDE SEQUENCE</scope>
    <source>
        <strain evidence="2">151-ITT-15-cp-1</strain>
    </source>
</reference>
<dbReference type="GO" id="GO:0042597">
    <property type="term" value="C:periplasmic space"/>
    <property type="evidence" value="ECO:0007669"/>
    <property type="project" value="InterPro"/>
</dbReference>
<dbReference type="GO" id="GO:0008643">
    <property type="term" value="P:carbohydrate transport"/>
    <property type="evidence" value="ECO:0007669"/>
    <property type="project" value="InterPro"/>
</dbReference>
<evidence type="ECO:0000313" key="3">
    <source>
        <dbReference type="Proteomes" id="UP001140973"/>
    </source>
</evidence>
<proteinExistence type="predicted"/>
<dbReference type="RefSeq" id="WP_176312279.1">
    <property type="nucleotide sequence ID" value="NZ_JAKNAP010000028.1"/>
</dbReference>
<dbReference type="Pfam" id="PF07148">
    <property type="entry name" value="MalM"/>
    <property type="match status" value="1"/>
</dbReference>
<dbReference type="PROSITE" id="PS51257">
    <property type="entry name" value="PROKAR_LIPOPROTEIN"/>
    <property type="match status" value="1"/>
</dbReference>
<dbReference type="EMBL" id="JAKNAP010000028">
    <property type="protein sequence ID" value="MDE1357551.1"/>
    <property type="molecule type" value="Genomic_DNA"/>
</dbReference>
<sequence length="285" mass="31698">MNNKKSLITLILGTALTACGSVPSTSNIASIEPIPYEKVCCNRYAEFPWVELQSNESIEFDIDESAPIGHFSDGNSYFNAFQLPHRSAKVQIRLSSYMLNNSVFSPKVIMLDKAFNIVSETELSQFEVETSDAFTRNQYRLDFKVDATKTPYFVIYTPEQYLGQKVKVDHPAKVRAKELGEAMPMVTDPTYVSEHFGKLKVELKTLSLQSYQADKSVEKPAPKVVSEQTVVTTIAQPETKNYYISAIENAVKAGDVAKALSLLDEAKMLNVDGAQQAFIKAVNAK</sequence>
<dbReference type="AlphaFoldDB" id="A0A9X4FKL5"/>
<comment type="caution">
    <text evidence="2">The sequence shown here is derived from an EMBL/GenBank/DDBJ whole genome shotgun (WGS) entry which is preliminary data.</text>
</comment>
<evidence type="ECO:0000313" key="2">
    <source>
        <dbReference type="EMBL" id="MDE1357551.1"/>
    </source>
</evidence>